<feature type="transmembrane region" description="Helical" evidence="1">
    <location>
        <begin position="249"/>
        <end position="278"/>
    </location>
</feature>
<feature type="transmembrane region" description="Helical" evidence="1">
    <location>
        <begin position="306"/>
        <end position="330"/>
    </location>
</feature>
<accession>A0A423UCA4</accession>
<evidence type="ECO:0000313" key="2">
    <source>
        <dbReference type="EMBL" id="ROT86323.1"/>
    </source>
</evidence>
<comment type="caution">
    <text evidence="2">The sequence shown here is derived from an EMBL/GenBank/DDBJ whole genome shotgun (WGS) entry which is preliminary data.</text>
</comment>
<feature type="transmembrane region" description="Helical" evidence="1">
    <location>
        <begin position="85"/>
        <end position="112"/>
    </location>
</feature>
<feature type="transmembrane region" description="Helical" evidence="1">
    <location>
        <begin position="225"/>
        <end position="243"/>
    </location>
</feature>
<dbReference type="AlphaFoldDB" id="A0A423UCA4"/>
<sequence>MSTLSLWRLFHRRGRGDLRDTSVLAIVAFAAAAAIFLTVLGGVHGFLWRASVDHGLRCLFDQASCVVRRAPAGSGDSGAAMYNELYLMLAIFACLLLAVPFVALAGSAARLAASRRDARLAGLRLAGATNGQVIRLTALDAAGQAGIGVLAGMVGYVAMMPAVGLLSFQGRHFGVSELWVGVPTLLAVAVGMVLLALVSSLVTLRRVSVTPLGVMQRAARPLPGAWRVVAFVAALAGAVGLLSSRAPQAAAAGVIVVFAVVIGCFALVNLVGVWAVAARARRMARHPRRAASLIAARRILDDPKRAWRNVSGIALAVFIAGVTSVTGYVGSMVRDADASSAMIMGDIATGGMLTLGFASVLAAVSCGVMQAGNVADQEREYRMLMLEGTDAATLDRARFIEVLTPLNTVVVIAAGCSMLLMLPLLGTAMVSAAALVSFFGGIALCYALVMIGVLCANRAAHRITDPGEHAVPRVDD</sequence>
<evidence type="ECO:0000313" key="3">
    <source>
        <dbReference type="Proteomes" id="UP000285266"/>
    </source>
</evidence>
<dbReference type="Proteomes" id="UP000285266">
    <property type="component" value="Unassembled WGS sequence"/>
</dbReference>
<keyword evidence="1" id="KW-1133">Transmembrane helix</keyword>
<feature type="transmembrane region" description="Helical" evidence="1">
    <location>
        <begin position="432"/>
        <end position="456"/>
    </location>
</feature>
<organism evidence="2 3">
    <name type="scientific">Bifidobacterium mongoliense</name>
    <dbReference type="NCBI Taxonomy" id="518643"/>
    <lineage>
        <taxon>Bacteria</taxon>
        <taxon>Bacillati</taxon>
        <taxon>Actinomycetota</taxon>
        <taxon>Actinomycetes</taxon>
        <taxon>Bifidobacteriales</taxon>
        <taxon>Bifidobacteriaceae</taxon>
        <taxon>Bifidobacterium</taxon>
    </lineage>
</organism>
<feature type="transmembrane region" description="Helical" evidence="1">
    <location>
        <begin position="178"/>
        <end position="204"/>
    </location>
</feature>
<feature type="transmembrane region" description="Helical" evidence="1">
    <location>
        <begin position="350"/>
        <end position="375"/>
    </location>
</feature>
<gene>
    <name evidence="2" type="ORF">BMONG18_1558</name>
</gene>
<evidence type="ECO:0000256" key="1">
    <source>
        <dbReference type="SAM" id="Phobius"/>
    </source>
</evidence>
<feature type="transmembrane region" description="Helical" evidence="1">
    <location>
        <begin position="21"/>
        <end position="47"/>
    </location>
</feature>
<keyword evidence="1" id="KW-0472">Membrane</keyword>
<dbReference type="RefSeq" id="WP_123645304.1">
    <property type="nucleotide sequence ID" value="NZ_JBBMLG010000003.1"/>
</dbReference>
<reference evidence="2 3" key="1">
    <citation type="submission" date="2018-07" db="EMBL/GenBank/DDBJ databases">
        <title>The role of parmesan cheese in vectoring bovine microbiota.</title>
        <authorList>
            <person name="Lugli G.A."/>
            <person name="Milani C."/>
        </authorList>
    </citation>
    <scope>NUCLEOTIDE SEQUENCE [LARGE SCALE GENOMIC DNA]</scope>
    <source>
        <strain evidence="2 3">BMONG18</strain>
    </source>
</reference>
<feature type="transmembrane region" description="Helical" evidence="1">
    <location>
        <begin position="133"/>
        <end position="158"/>
    </location>
</feature>
<name>A0A423UCA4_9BIFI</name>
<keyword evidence="1" id="KW-0812">Transmembrane</keyword>
<feature type="transmembrane region" description="Helical" evidence="1">
    <location>
        <begin position="406"/>
        <end position="426"/>
    </location>
</feature>
<dbReference type="EMBL" id="QRAJ01000012">
    <property type="protein sequence ID" value="ROT86323.1"/>
    <property type="molecule type" value="Genomic_DNA"/>
</dbReference>
<proteinExistence type="predicted"/>
<protein>
    <submittedName>
        <fullName evidence="2">ABC transporter permease</fullName>
    </submittedName>
</protein>